<dbReference type="CDD" id="cd21153">
    <property type="entry name" value="PUA_RlmI"/>
    <property type="match status" value="1"/>
</dbReference>
<sequence length="390" mass="44638">MKTILLRKNQERRIKAGHPWVFSNEIWKMPERLYPGEDVQVSDSRGHLIGSGFYNPHSLISVRIYSRERREFDRELIRERLKQADDLRQRFYPGSKFYRLCYGESDGLPGLIIDRYDRQLVLEIMSLGTDCRREFVVESLKEQFDPECIYERSDSYSRKLEGLAPAIGELQGRLRPEVIIEENGLKFSADLMHGQKTGWFFDQRDNRAALHPYVQGRTVLDCFCHTGAFAINAAAGGASEVTGMDISEPAIEMASKNAGLNGLQQTCRFRKADVMQELKIMSESDVKYDLVILDPPAFAKNKKSVEPALKGYKEINLRAMKLLPRGGILVSCSCSYHIEEEQFRVMLVDAARDAGRTIKLLEFRHQAKDHPVLLASKETQYLKCAFMAIE</sequence>
<dbReference type="InterPro" id="IPR019614">
    <property type="entry name" value="SAM-dep_methyl-trfase"/>
</dbReference>
<evidence type="ECO:0000259" key="8">
    <source>
        <dbReference type="Pfam" id="PF17785"/>
    </source>
</evidence>
<dbReference type="PANTHER" id="PTHR42873">
    <property type="entry name" value="RIBOSOMAL RNA LARGE SUBUNIT METHYLTRANSFERASE"/>
    <property type="match status" value="1"/>
</dbReference>
<dbReference type="CDD" id="cd11572">
    <property type="entry name" value="RlmI_M_like"/>
    <property type="match status" value="1"/>
</dbReference>
<organism evidence="9 10">
    <name type="scientific">Candidatus Edwardsbacteria bacterium GWF2_54_11</name>
    <dbReference type="NCBI Taxonomy" id="1817851"/>
    <lineage>
        <taxon>Bacteria</taxon>
        <taxon>Candidatus Edwardsiibacteriota</taxon>
    </lineage>
</organism>
<comment type="caution">
    <text evidence="9">The sequence shown here is derived from an EMBL/GenBank/DDBJ whole genome shotgun (WGS) entry which is preliminary data.</text>
</comment>
<dbReference type="GO" id="GO:0003723">
    <property type="term" value="F:RNA binding"/>
    <property type="evidence" value="ECO:0007669"/>
    <property type="project" value="InterPro"/>
</dbReference>
<evidence type="ECO:0000313" key="10">
    <source>
        <dbReference type="Proteomes" id="UP000177230"/>
    </source>
</evidence>
<evidence type="ECO:0000256" key="3">
    <source>
        <dbReference type="ARBA" id="ARBA00022603"/>
    </source>
</evidence>
<dbReference type="PROSITE" id="PS50890">
    <property type="entry name" value="PUA"/>
    <property type="match status" value="1"/>
</dbReference>
<dbReference type="GO" id="GO:0005737">
    <property type="term" value="C:cytoplasm"/>
    <property type="evidence" value="ECO:0007669"/>
    <property type="project" value="UniProtKB-SubCell"/>
</dbReference>
<comment type="subcellular location">
    <subcellularLocation>
        <location evidence="1">Cytoplasm</location>
    </subcellularLocation>
</comment>
<dbReference type="Gene3D" id="3.30.750.80">
    <property type="entry name" value="RNA methyltransferase domain (HRMD) like"/>
    <property type="match status" value="1"/>
</dbReference>
<feature type="domain" description="RlmI-like PUA" evidence="8">
    <location>
        <begin position="4"/>
        <end position="67"/>
    </location>
</feature>
<evidence type="ECO:0000256" key="4">
    <source>
        <dbReference type="ARBA" id="ARBA00022679"/>
    </source>
</evidence>
<feature type="domain" description="S-adenosylmethionine-dependent methyltransferase" evidence="7">
    <location>
        <begin position="180"/>
        <end position="355"/>
    </location>
</feature>
<evidence type="ECO:0000313" key="9">
    <source>
        <dbReference type="EMBL" id="OGF13946.1"/>
    </source>
</evidence>
<dbReference type="EMBL" id="MFFM01000010">
    <property type="protein sequence ID" value="OGF13946.1"/>
    <property type="molecule type" value="Genomic_DNA"/>
</dbReference>
<dbReference type="Proteomes" id="UP000177230">
    <property type="component" value="Unassembled WGS sequence"/>
</dbReference>
<dbReference type="GO" id="GO:0008168">
    <property type="term" value="F:methyltransferase activity"/>
    <property type="evidence" value="ECO:0007669"/>
    <property type="project" value="UniProtKB-KW"/>
</dbReference>
<dbReference type="InterPro" id="IPR036974">
    <property type="entry name" value="PUA_sf"/>
</dbReference>
<gene>
    <name evidence="9" type="ORF">A2024_11530</name>
</gene>
<dbReference type="Pfam" id="PF10672">
    <property type="entry name" value="Methyltrans_SAM"/>
    <property type="match status" value="1"/>
</dbReference>
<dbReference type="InterPro" id="IPR015947">
    <property type="entry name" value="PUA-like_sf"/>
</dbReference>
<evidence type="ECO:0000256" key="5">
    <source>
        <dbReference type="ARBA" id="ARBA00022691"/>
    </source>
</evidence>
<evidence type="ECO:0000256" key="2">
    <source>
        <dbReference type="ARBA" id="ARBA00022490"/>
    </source>
</evidence>
<accession>A0A1F5RHP5</accession>
<dbReference type="GO" id="GO:0032259">
    <property type="term" value="P:methylation"/>
    <property type="evidence" value="ECO:0007669"/>
    <property type="project" value="UniProtKB-KW"/>
</dbReference>
<dbReference type="AlphaFoldDB" id="A0A1F5RHP5"/>
<protein>
    <submittedName>
        <fullName evidence="9">Uncharacterized protein</fullName>
    </submittedName>
</protein>
<keyword evidence="4" id="KW-0808">Transferase</keyword>
<proteinExistence type="inferred from homology"/>
<keyword evidence="5" id="KW-0949">S-adenosyl-L-methionine</keyword>
<evidence type="ECO:0000256" key="1">
    <source>
        <dbReference type="ARBA" id="ARBA00004496"/>
    </source>
</evidence>
<dbReference type="Pfam" id="PF17785">
    <property type="entry name" value="PUA_3"/>
    <property type="match status" value="1"/>
</dbReference>
<dbReference type="Gene3D" id="3.40.50.150">
    <property type="entry name" value="Vaccinia Virus protein VP39"/>
    <property type="match status" value="1"/>
</dbReference>
<keyword evidence="2" id="KW-0963">Cytoplasm</keyword>
<evidence type="ECO:0000256" key="6">
    <source>
        <dbReference type="ARBA" id="ARBA00038091"/>
    </source>
</evidence>
<name>A0A1F5RHP5_9BACT</name>
<dbReference type="PANTHER" id="PTHR42873:SF1">
    <property type="entry name" value="S-ADENOSYLMETHIONINE-DEPENDENT METHYLTRANSFERASE DOMAIN-CONTAINING PROTEIN"/>
    <property type="match status" value="1"/>
</dbReference>
<dbReference type="SUPFAM" id="SSF53335">
    <property type="entry name" value="S-adenosyl-L-methionine-dependent methyltransferases"/>
    <property type="match status" value="1"/>
</dbReference>
<keyword evidence="3" id="KW-0489">Methyltransferase</keyword>
<dbReference type="CDD" id="cd02440">
    <property type="entry name" value="AdoMet_MTases"/>
    <property type="match status" value="1"/>
</dbReference>
<comment type="similarity">
    <text evidence="6">Belongs to the methyltransferase superfamily. RlmI family.</text>
</comment>
<reference evidence="9 10" key="1">
    <citation type="journal article" date="2016" name="Nat. Commun.">
        <title>Thousands of microbial genomes shed light on interconnected biogeochemical processes in an aquifer system.</title>
        <authorList>
            <person name="Anantharaman K."/>
            <person name="Brown C.T."/>
            <person name="Hug L.A."/>
            <person name="Sharon I."/>
            <person name="Castelle C.J."/>
            <person name="Probst A.J."/>
            <person name="Thomas B.C."/>
            <person name="Singh A."/>
            <person name="Wilkins M.J."/>
            <person name="Karaoz U."/>
            <person name="Brodie E.L."/>
            <person name="Williams K.H."/>
            <person name="Hubbard S.S."/>
            <person name="Banfield J.F."/>
        </authorList>
    </citation>
    <scope>NUCLEOTIDE SEQUENCE [LARGE SCALE GENOMIC DNA]</scope>
</reference>
<evidence type="ECO:0000259" key="7">
    <source>
        <dbReference type="Pfam" id="PF10672"/>
    </source>
</evidence>
<dbReference type="SUPFAM" id="SSF88697">
    <property type="entry name" value="PUA domain-like"/>
    <property type="match status" value="1"/>
</dbReference>
<dbReference type="Gene3D" id="2.30.130.10">
    <property type="entry name" value="PUA domain"/>
    <property type="match status" value="1"/>
</dbReference>
<dbReference type="InterPro" id="IPR041532">
    <property type="entry name" value="RlmI-like_PUA"/>
</dbReference>
<dbReference type="InterPro" id="IPR029063">
    <property type="entry name" value="SAM-dependent_MTases_sf"/>
</dbReference>